<name>A0A3B0WZ25_9ZZZZ</name>
<dbReference type="Pfam" id="PF08238">
    <property type="entry name" value="Sel1"/>
    <property type="match status" value="2"/>
</dbReference>
<evidence type="ECO:0000256" key="1">
    <source>
        <dbReference type="SAM" id="MobiDB-lite"/>
    </source>
</evidence>
<dbReference type="SMART" id="SM00671">
    <property type="entry name" value="SEL1"/>
    <property type="match status" value="2"/>
</dbReference>
<dbReference type="PANTHER" id="PTHR11102:SF160">
    <property type="entry name" value="ERAD-ASSOCIATED E3 UBIQUITIN-PROTEIN LIGASE COMPONENT HRD3"/>
    <property type="match status" value="1"/>
</dbReference>
<proteinExistence type="predicted"/>
<dbReference type="PANTHER" id="PTHR11102">
    <property type="entry name" value="SEL-1-LIKE PROTEIN"/>
    <property type="match status" value="1"/>
</dbReference>
<dbReference type="InterPro" id="IPR006597">
    <property type="entry name" value="Sel1-like"/>
</dbReference>
<dbReference type="AlphaFoldDB" id="A0A3B0WZ25"/>
<dbReference type="EMBL" id="UOFF01000239">
    <property type="protein sequence ID" value="VAW56512.1"/>
    <property type="molecule type" value="Genomic_DNA"/>
</dbReference>
<gene>
    <name evidence="2" type="ORF">MNBD_GAMMA07-2216</name>
</gene>
<dbReference type="Gene3D" id="1.25.40.10">
    <property type="entry name" value="Tetratricopeptide repeat domain"/>
    <property type="match status" value="1"/>
</dbReference>
<protein>
    <recommendedName>
        <fullName evidence="3">TETRATRICOPEPTIDE REPEAT FAMILY PROTEIN</fullName>
    </recommendedName>
</protein>
<evidence type="ECO:0000313" key="2">
    <source>
        <dbReference type="EMBL" id="VAW56512.1"/>
    </source>
</evidence>
<accession>A0A3B0WZ25</accession>
<feature type="compositionally biased region" description="Basic residues" evidence="1">
    <location>
        <begin position="187"/>
        <end position="209"/>
    </location>
</feature>
<dbReference type="InterPro" id="IPR050767">
    <property type="entry name" value="Sel1_AlgK"/>
</dbReference>
<sequence length="302" mass="34686">MIRFFSYLMLLTVVSFSTTASITPPLIHDYSSGLFRFQQTLAKKGNSDAQYKLARMYQMGLGIAKNEKEALIWLNKAAAQGHNKAKHKLLFIEIKEQGLNEARIKQLDSLQQQAKGKNPDAQYCLGRMYAEGVGVTKDLDKAIIWFNKAAFNGDNEAEDDAIAIEEELNRLEFKKIKSRKVVLDKRKKEKKREKAQKKKQRQQALNKKRAKVKALEKQQRQDALNLAKLEEQNLAEREAEVRRLLNVALAEEEAKKIAEEEYKRELQQINLANENQKKKTRLSTFQSAPCKGKSAKFLSICR</sequence>
<organism evidence="2">
    <name type="scientific">hydrothermal vent metagenome</name>
    <dbReference type="NCBI Taxonomy" id="652676"/>
    <lineage>
        <taxon>unclassified sequences</taxon>
        <taxon>metagenomes</taxon>
        <taxon>ecological metagenomes</taxon>
    </lineage>
</organism>
<evidence type="ECO:0008006" key="3">
    <source>
        <dbReference type="Google" id="ProtNLM"/>
    </source>
</evidence>
<feature type="region of interest" description="Disordered" evidence="1">
    <location>
        <begin position="185"/>
        <end position="209"/>
    </location>
</feature>
<dbReference type="SUPFAM" id="SSF81901">
    <property type="entry name" value="HCP-like"/>
    <property type="match status" value="1"/>
</dbReference>
<reference evidence="2" key="1">
    <citation type="submission" date="2018-06" db="EMBL/GenBank/DDBJ databases">
        <authorList>
            <person name="Zhirakovskaya E."/>
        </authorList>
    </citation>
    <scope>NUCLEOTIDE SEQUENCE</scope>
</reference>
<dbReference type="InterPro" id="IPR011990">
    <property type="entry name" value="TPR-like_helical_dom_sf"/>
</dbReference>